<feature type="domain" description="Peptidase C14 caspase" evidence="2">
    <location>
        <begin position="11"/>
        <end position="246"/>
    </location>
</feature>
<dbReference type="Pfam" id="PF00656">
    <property type="entry name" value="Peptidase_C14"/>
    <property type="match status" value="1"/>
</dbReference>
<evidence type="ECO:0000256" key="1">
    <source>
        <dbReference type="SAM" id="MobiDB-lite"/>
    </source>
</evidence>
<feature type="domain" description="Effector-associated" evidence="3">
    <location>
        <begin position="280"/>
        <end position="357"/>
    </location>
</feature>
<sequence length="368" mass="40550">MIRGPVAPDRVVALVIGIEQYAAGPDWNLPGPVRDALRFRDWLLARGVPDTNILLHLAPLSGADRGVPYRPADHDTLRRAFVTDIPARSGDALWVWWGGHGVLDTDEHLRLYCADATVPDRRNIDVESARSTLRSDAVTGFGWQMWMIDACQTFDERHNFPHSLPGEQLPAGQRIQAHEQILMFAAGRGQRAANDPERRLGVFSDIVLRELPADPLPDPDPLFEGVQARMNALRAAGHTDQLPSLFMHRPGRTENSPWNPPAAPGPAATSPGRLLARLIESLLAYPLMSDRDARQALVNELPAAVVARMPRHTMPRTDVIGIVRTIRAQPDKLWELYDAVTLLDDEPGRAVELKAAVRDFIAGSGPGT</sequence>
<gene>
    <name evidence="4" type="ORF">ACFFTL_40020</name>
</gene>
<reference evidence="4 5" key="1">
    <citation type="submission" date="2024-09" db="EMBL/GenBank/DDBJ databases">
        <authorList>
            <person name="Sun Q."/>
            <person name="Mori K."/>
        </authorList>
    </citation>
    <scope>NUCLEOTIDE SEQUENCE [LARGE SCALE GENOMIC DNA]</scope>
    <source>
        <strain evidence="4 5">JCM 3331</strain>
    </source>
</reference>
<organism evidence="4 5">
    <name type="scientific">Streptomyces yanii</name>
    <dbReference type="NCBI Taxonomy" id="78510"/>
    <lineage>
        <taxon>Bacteria</taxon>
        <taxon>Bacillati</taxon>
        <taxon>Actinomycetota</taxon>
        <taxon>Actinomycetes</taxon>
        <taxon>Kitasatosporales</taxon>
        <taxon>Streptomycetaceae</taxon>
        <taxon>Streptomyces</taxon>
    </lineage>
</organism>
<accession>A0ABV5RKA0</accession>
<evidence type="ECO:0000313" key="5">
    <source>
        <dbReference type="Proteomes" id="UP001589710"/>
    </source>
</evidence>
<comment type="caution">
    <text evidence="4">The sequence shown here is derived from an EMBL/GenBank/DDBJ whole genome shotgun (WGS) entry which is preliminary data.</text>
</comment>
<name>A0ABV5RKA0_9ACTN</name>
<keyword evidence="5" id="KW-1185">Reference proteome</keyword>
<feature type="region of interest" description="Disordered" evidence="1">
    <location>
        <begin position="250"/>
        <end position="269"/>
    </location>
</feature>
<dbReference type="InterPro" id="IPR011600">
    <property type="entry name" value="Pept_C14_caspase"/>
</dbReference>
<proteinExistence type="predicted"/>
<dbReference type="EMBL" id="JBHMCG010000175">
    <property type="protein sequence ID" value="MFB9578294.1"/>
    <property type="molecule type" value="Genomic_DNA"/>
</dbReference>
<dbReference type="Pfam" id="PF19956">
    <property type="entry name" value="EAD2"/>
    <property type="match status" value="1"/>
</dbReference>
<dbReference type="InterPro" id="IPR045431">
    <property type="entry name" value="EAD2"/>
</dbReference>
<evidence type="ECO:0000313" key="4">
    <source>
        <dbReference type="EMBL" id="MFB9578294.1"/>
    </source>
</evidence>
<evidence type="ECO:0000259" key="2">
    <source>
        <dbReference type="Pfam" id="PF00656"/>
    </source>
</evidence>
<dbReference type="Gene3D" id="3.40.50.1460">
    <property type="match status" value="1"/>
</dbReference>
<evidence type="ECO:0000259" key="3">
    <source>
        <dbReference type="Pfam" id="PF19956"/>
    </source>
</evidence>
<dbReference type="Proteomes" id="UP001589710">
    <property type="component" value="Unassembled WGS sequence"/>
</dbReference>
<protein>
    <submittedName>
        <fullName evidence="4">Caspase family protein</fullName>
    </submittedName>
</protein>
<dbReference type="RefSeq" id="WP_345511090.1">
    <property type="nucleotide sequence ID" value="NZ_BAAAXD010000011.1"/>
</dbReference>